<sequence length="187" mass="21987">MKLLEKDAEKELVRRLYTRDEAAMGLFYKNYSKALYYTIWRIVRQDELAEDILQECMVKFWLAFPRYDASRGRLFTWALNIARNLAIDHLRDQRYRDAQRTYSLTEETVPHRPAPATFRPEHIGVRDWLQLLSPNDRQLLDLLYLKGYTQVEAAEELRLPLGTVKSRAGRIIRTLSKVMTSSGAVSY</sequence>
<dbReference type="PANTHER" id="PTHR43133:SF62">
    <property type="entry name" value="RNA POLYMERASE SIGMA FACTOR SIGZ"/>
    <property type="match status" value="1"/>
</dbReference>
<dbReference type="InterPro" id="IPR013324">
    <property type="entry name" value="RNA_pol_sigma_r3/r4-like"/>
</dbReference>
<dbReference type="Gene3D" id="1.10.1740.10">
    <property type="match status" value="1"/>
</dbReference>
<reference evidence="8 9" key="1">
    <citation type="submission" date="2019-07" db="EMBL/GenBank/DDBJ databases">
        <title>Hymenobacter sp. straun FUR1 Genome sequencing and assembly.</title>
        <authorList>
            <person name="Chhetri G."/>
        </authorList>
    </citation>
    <scope>NUCLEOTIDE SEQUENCE [LARGE SCALE GENOMIC DNA]</scope>
    <source>
        <strain evidence="8 9">Fur1</strain>
    </source>
</reference>
<dbReference type="GO" id="GO:0006352">
    <property type="term" value="P:DNA-templated transcription initiation"/>
    <property type="evidence" value="ECO:0007669"/>
    <property type="project" value="InterPro"/>
</dbReference>
<dbReference type="Gene3D" id="1.10.10.10">
    <property type="entry name" value="Winged helix-like DNA-binding domain superfamily/Winged helix DNA-binding domain"/>
    <property type="match status" value="1"/>
</dbReference>
<dbReference type="EMBL" id="VMRJ01000004">
    <property type="protein sequence ID" value="TVT39071.1"/>
    <property type="molecule type" value="Genomic_DNA"/>
</dbReference>
<dbReference type="InterPro" id="IPR039425">
    <property type="entry name" value="RNA_pol_sigma-70-like"/>
</dbReference>
<dbReference type="SUPFAM" id="SSF88659">
    <property type="entry name" value="Sigma3 and sigma4 domains of RNA polymerase sigma factors"/>
    <property type="match status" value="1"/>
</dbReference>
<evidence type="ECO:0000256" key="1">
    <source>
        <dbReference type="ARBA" id="ARBA00010641"/>
    </source>
</evidence>
<dbReference type="InterPro" id="IPR007630">
    <property type="entry name" value="RNA_pol_sigma70_r4"/>
</dbReference>
<dbReference type="SUPFAM" id="SSF88946">
    <property type="entry name" value="Sigma2 domain of RNA polymerase sigma factors"/>
    <property type="match status" value="1"/>
</dbReference>
<dbReference type="Pfam" id="PF04542">
    <property type="entry name" value="Sigma70_r2"/>
    <property type="match status" value="1"/>
</dbReference>
<evidence type="ECO:0000259" key="7">
    <source>
        <dbReference type="Pfam" id="PF04545"/>
    </source>
</evidence>
<feature type="domain" description="RNA polymerase sigma-70 region 4" evidence="7">
    <location>
        <begin position="128"/>
        <end position="175"/>
    </location>
</feature>
<keyword evidence="3" id="KW-0731">Sigma factor</keyword>
<keyword evidence="9" id="KW-1185">Reference proteome</keyword>
<dbReference type="Pfam" id="PF04545">
    <property type="entry name" value="Sigma70_r4"/>
    <property type="match status" value="1"/>
</dbReference>
<evidence type="ECO:0000313" key="8">
    <source>
        <dbReference type="EMBL" id="TVT39071.1"/>
    </source>
</evidence>
<accession>A0A558BRE8</accession>
<dbReference type="InterPro" id="IPR014284">
    <property type="entry name" value="RNA_pol_sigma-70_dom"/>
</dbReference>
<evidence type="ECO:0000256" key="4">
    <source>
        <dbReference type="ARBA" id="ARBA00023125"/>
    </source>
</evidence>
<dbReference type="Proteomes" id="UP000317624">
    <property type="component" value="Unassembled WGS sequence"/>
</dbReference>
<protein>
    <submittedName>
        <fullName evidence="8">RNA polymerase sigma factor</fullName>
    </submittedName>
</protein>
<keyword evidence="5" id="KW-0804">Transcription</keyword>
<dbReference type="InterPro" id="IPR007627">
    <property type="entry name" value="RNA_pol_sigma70_r2"/>
</dbReference>
<dbReference type="GO" id="GO:0003677">
    <property type="term" value="F:DNA binding"/>
    <property type="evidence" value="ECO:0007669"/>
    <property type="project" value="UniProtKB-KW"/>
</dbReference>
<evidence type="ECO:0000256" key="2">
    <source>
        <dbReference type="ARBA" id="ARBA00023015"/>
    </source>
</evidence>
<evidence type="ECO:0000256" key="5">
    <source>
        <dbReference type="ARBA" id="ARBA00023163"/>
    </source>
</evidence>
<comment type="similarity">
    <text evidence="1">Belongs to the sigma-70 factor family. ECF subfamily.</text>
</comment>
<dbReference type="AlphaFoldDB" id="A0A558BRE8"/>
<dbReference type="NCBIfam" id="TIGR02937">
    <property type="entry name" value="sigma70-ECF"/>
    <property type="match status" value="1"/>
</dbReference>
<comment type="caution">
    <text evidence="8">The sequence shown here is derived from an EMBL/GenBank/DDBJ whole genome shotgun (WGS) entry which is preliminary data.</text>
</comment>
<gene>
    <name evidence="8" type="ORF">FNT36_15520</name>
</gene>
<evidence type="ECO:0000256" key="3">
    <source>
        <dbReference type="ARBA" id="ARBA00023082"/>
    </source>
</evidence>
<dbReference type="RefSeq" id="WP_144849565.1">
    <property type="nucleotide sequence ID" value="NZ_VMRJ01000004.1"/>
</dbReference>
<feature type="domain" description="RNA polymerase sigma-70 region 2" evidence="6">
    <location>
        <begin position="27"/>
        <end position="94"/>
    </location>
</feature>
<proteinExistence type="inferred from homology"/>
<dbReference type="OrthoDB" id="5243766at2"/>
<evidence type="ECO:0000313" key="9">
    <source>
        <dbReference type="Proteomes" id="UP000317624"/>
    </source>
</evidence>
<keyword evidence="4" id="KW-0238">DNA-binding</keyword>
<evidence type="ECO:0000259" key="6">
    <source>
        <dbReference type="Pfam" id="PF04542"/>
    </source>
</evidence>
<keyword evidence="2" id="KW-0805">Transcription regulation</keyword>
<organism evidence="8 9">
    <name type="scientific">Hymenobacter setariae</name>
    <dbReference type="NCBI Taxonomy" id="2594794"/>
    <lineage>
        <taxon>Bacteria</taxon>
        <taxon>Pseudomonadati</taxon>
        <taxon>Bacteroidota</taxon>
        <taxon>Cytophagia</taxon>
        <taxon>Cytophagales</taxon>
        <taxon>Hymenobacteraceae</taxon>
        <taxon>Hymenobacter</taxon>
    </lineage>
</organism>
<dbReference type="PANTHER" id="PTHR43133">
    <property type="entry name" value="RNA POLYMERASE ECF-TYPE SIGMA FACTO"/>
    <property type="match status" value="1"/>
</dbReference>
<name>A0A558BRE8_9BACT</name>
<dbReference type="InterPro" id="IPR036388">
    <property type="entry name" value="WH-like_DNA-bd_sf"/>
</dbReference>
<dbReference type="InterPro" id="IPR013325">
    <property type="entry name" value="RNA_pol_sigma_r2"/>
</dbReference>
<dbReference type="GO" id="GO:0016987">
    <property type="term" value="F:sigma factor activity"/>
    <property type="evidence" value="ECO:0007669"/>
    <property type="project" value="UniProtKB-KW"/>
</dbReference>